<dbReference type="NCBIfam" id="TIGR01921">
    <property type="entry name" value="DAP-DH"/>
    <property type="match status" value="1"/>
</dbReference>
<comment type="function">
    <text evidence="11">Glycosidase.</text>
</comment>
<comment type="similarity">
    <text evidence="2 13">Belongs to the diaminopimelate dehydrogenase family.</text>
</comment>
<evidence type="ECO:0000256" key="10">
    <source>
        <dbReference type="ARBA" id="ARBA00023154"/>
    </source>
</evidence>
<name>R5W667_9BACT</name>
<dbReference type="PANTHER" id="PTHR31873:SF6">
    <property type="entry name" value="ASPARTATE DEHYDROGENASE DOMAIN-CONTAINING PROTEIN"/>
    <property type="match status" value="1"/>
</dbReference>
<comment type="function">
    <text evidence="13">Catalyzes the reversible NADPH-dependent reductive amination of L-2-amino-6-oxopimelate, the acyclic form of L-tetrahydrodipicolinate, to generate the meso compound, D,L-2,6-diaminopimelate.</text>
</comment>
<dbReference type="Gene3D" id="3.30.360.10">
    <property type="entry name" value="Dihydrodipicolinate Reductase, domain 2"/>
    <property type="match status" value="1"/>
</dbReference>
<keyword evidence="8 13" id="KW-0220">Diaminopimelate biosynthesis</keyword>
<evidence type="ECO:0000256" key="1">
    <source>
        <dbReference type="ARBA" id="ARBA00004896"/>
    </source>
</evidence>
<proteinExistence type="inferred from homology"/>
<comment type="catalytic activity">
    <reaction evidence="12 13">
        <text>meso-2,6-diaminopimelate + NADP(+) + H2O = (S)-2-amino-6-oxoheptanedioate + NH4(+) + NADPH + H(+)</text>
        <dbReference type="Rhea" id="RHEA:13561"/>
        <dbReference type="ChEBI" id="CHEBI:15377"/>
        <dbReference type="ChEBI" id="CHEBI:15378"/>
        <dbReference type="ChEBI" id="CHEBI:28938"/>
        <dbReference type="ChEBI" id="CHEBI:57783"/>
        <dbReference type="ChEBI" id="CHEBI:57791"/>
        <dbReference type="ChEBI" id="CHEBI:58349"/>
        <dbReference type="ChEBI" id="CHEBI:58556"/>
        <dbReference type="EC" id="1.4.1.16"/>
    </reaction>
</comment>
<gene>
    <name evidence="17" type="ORF">BN536_00435</name>
</gene>
<dbReference type="SUPFAM" id="SSF51735">
    <property type="entry name" value="NAD(P)-binding Rossmann-fold domains"/>
    <property type="match status" value="1"/>
</dbReference>
<evidence type="ECO:0000256" key="12">
    <source>
        <dbReference type="ARBA" id="ARBA00052023"/>
    </source>
</evidence>
<dbReference type="Pfam" id="PF16654">
    <property type="entry name" value="DAPDH_C"/>
    <property type="match status" value="1"/>
</dbReference>
<evidence type="ECO:0000256" key="2">
    <source>
        <dbReference type="ARBA" id="ARBA00007442"/>
    </source>
</evidence>
<feature type="binding site" evidence="14">
    <location>
        <position position="221"/>
    </location>
    <ligand>
        <name>substrate</name>
    </ligand>
</feature>
<feature type="domain" description="Gfo/Idh/MocA-like oxidoreductase N-terminal" evidence="15">
    <location>
        <begin position="54"/>
        <end position="137"/>
    </location>
</feature>
<evidence type="ECO:0000256" key="3">
    <source>
        <dbReference type="ARBA" id="ARBA00011738"/>
    </source>
</evidence>
<dbReference type="InterPro" id="IPR000683">
    <property type="entry name" value="Gfo/Idh/MocA-like_OxRdtase_N"/>
</dbReference>
<evidence type="ECO:0000256" key="4">
    <source>
        <dbReference type="ARBA" id="ARBA00012080"/>
    </source>
</evidence>
<keyword evidence="9 13" id="KW-0560">Oxidoreductase</keyword>
<dbReference type="CDD" id="cd02270">
    <property type="entry name" value="meso-DAPDH_N"/>
    <property type="match status" value="1"/>
</dbReference>
<comment type="caution">
    <text evidence="17">The sequence shown here is derived from an EMBL/GenBank/DDBJ whole genome shotgun (WGS) entry which is preliminary data.</text>
</comment>
<keyword evidence="6 13" id="KW-0028">Amino-acid biosynthesis</keyword>
<comment type="pathway">
    <text evidence="1 13">Amino-acid biosynthesis; L-lysine biosynthesis via DAP pathway; DL-2,6-diaminopimelate from (S)-tetrahydrodipicolinate: step 1/1.</text>
</comment>
<dbReference type="EC" id="1.4.1.16" evidence="4 13"/>
<accession>R5W667</accession>
<sequence length="349" mass="38308">MENKNNDKKVINCKFSQIFLEFVALLLVWNDSNSVFLRQLKRNNLKQIRNMKKIRAAVVGYGNIGKFTLEALEAAPDFEVAGIVRRNGAENKPAELADYPVVKDIRELKDVDVAILATPTRSVEQYAKEILALGINTVDSFDIHTQITSLRRSLDETAKAHNAVAIISAGWDPGSDSVVRTLLEAIAPKGITYTNFGPGRSMGHSVAVRAIAGVKDALSMTIPVGTGIHRRMVYVELEEGADFKTVEAAIKSDAYFVNDETHVIQVPCVDDLNDVGHGVNLVRKGVSGKTHNQLFEFDMKINNPALTAQVLVCVARASMKQQPGCYTMIEVPVIDLLAGDREELIAHLV</sequence>
<dbReference type="InterPro" id="IPR010190">
    <property type="entry name" value="Diaminopimelate_DH_Ddh"/>
</dbReference>
<feature type="binding site" evidence="14">
    <location>
        <position position="231"/>
    </location>
    <ligand>
        <name>substrate</name>
    </ligand>
</feature>
<evidence type="ECO:0000256" key="5">
    <source>
        <dbReference type="ARBA" id="ARBA00021654"/>
    </source>
</evidence>
<dbReference type="GO" id="GO:0009089">
    <property type="term" value="P:lysine biosynthetic process via diaminopimelate"/>
    <property type="evidence" value="ECO:0007669"/>
    <property type="project" value="UniProtKB-UniRule"/>
</dbReference>
<evidence type="ECO:0000256" key="11">
    <source>
        <dbReference type="ARBA" id="ARBA00023763"/>
    </source>
</evidence>
<feature type="binding site" evidence="14">
    <location>
        <begin position="140"/>
        <end position="142"/>
    </location>
    <ligand>
        <name>NADP(+)</name>
        <dbReference type="ChEBI" id="CHEBI:58349"/>
    </ligand>
</feature>
<evidence type="ECO:0000313" key="17">
    <source>
        <dbReference type="EMBL" id="CCZ88127.1"/>
    </source>
</evidence>
<protein>
    <recommendedName>
        <fullName evidence="5 13">Meso-diaminopimelate D-dehydrogenase</fullName>
        <shortName evidence="13">DAPDH</shortName>
        <shortName evidence="13">Meso-DAP dehydrogenase</shortName>
        <ecNumber evidence="4 13">1.4.1.16</ecNumber>
    </recommendedName>
</protein>
<feature type="binding site" evidence="14">
    <location>
        <begin position="85"/>
        <end position="87"/>
    </location>
    <ligand>
        <name>NADP(+)</name>
        <dbReference type="ChEBI" id="CHEBI:58349"/>
    </ligand>
</feature>
<evidence type="ECO:0000259" key="15">
    <source>
        <dbReference type="Pfam" id="PF01408"/>
    </source>
</evidence>
<evidence type="ECO:0000313" key="18">
    <source>
        <dbReference type="Proteomes" id="UP000018372"/>
    </source>
</evidence>
<evidence type="ECO:0000256" key="7">
    <source>
        <dbReference type="ARBA" id="ARBA00022857"/>
    </source>
</evidence>
<evidence type="ECO:0000256" key="9">
    <source>
        <dbReference type="ARBA" id="ARBA00023002"/>
    </source>
</evidence>
<dbReference type="EMBL" id="CBAT010000209">
    <property type="protein sequence ID" value="CCZ88127.1"/>
    <property type="molecule type" value="Genomic_DNA"/>
</dbReference>
<reference evidence="17" key="1">
    <citation type="submission" date="2012-11" db="EMBL/GenBank/DDBJ databases">
        <title>Dependencies among metagenomic species, viruses, plasmids and units of genetic variation.</title>
        <authorList>
            <person name="Nielsen H.B."/>
            <person name="Almeida M."/>
            <person name="Juncker A.S."/>
            <person name="Rasmussen S."/>
            <person name="Li J."/>
            <person name="Sunagawa S."/>
            <person name="Plichta D."/>
            <person name="Gautier L."/>
            <person name="Le Chatelier E."/>
            <person name="Peletier E."/>
            <person name="Bonde I."/>
            <person name="Nielsen T."/>
            <person name="Manichanh C."/>
            <person name="Arumugam M."/>
            <person name="Batto J."/>
            <person name="Santos M.B.Q.D."/>
            <person name="Blom N."/>
            <person name="Borruel N."/>
            <person name="Burgdorf K.S."/>
            <person name="Boumezbeur F."/>
            <person name="Casellas F."/>
            <person name="Dore J."/>
            <person name="Guarner F."/>
            <person name="Hansen T."/>
            <person name="Hildebrand F."/>
            <person name="Kaas R.S."/>
            <person name="Kennedy S."/>
            <person name="Kristiansen K."/>
            <person name="Kultima J.R."/>
            <person name="Leonard P."/>
            <person name="Levenez F."/>
            <person name="Lund O."/>
            <person name="Moumen B."/>
            <person name="Le Paslier D."/>
            <person name="Pons N."/>
            <person name="Pedersen O."/>
            <person name="Prifti E."/>
            <person name="Qin J."/>
            <person name="Raes J."/>
            <person name="Tap J."/>
            <person name="Tims S."/>
            <person name="Ussery D.W."/>
            <person name="Yamada T."/>
            <person name="MetaHit consortium"/>
            <person name="Renault P."/>
            <person name="Sicheritz-Ponten T."/>
            <person name="Bork P."/>
            <person name="Wang J."/>
            <person name="Brunak S."/>
            <person name="Ehrlich S.D."/>
        </authorList>
    </citation>
    <scope>NUCLEOTIDE SEQUENCE [LARGE SCALE GENOMIC DNA]</scope>
</reference>
<dbReference type="PIRSF" id="PIRSF025648">
    <property type="entry name" value="DDH"/>
    <property type="match status" value="1"/>
</dbReference>
<keyword evidence="14" id="KW-0547">Nucleotide-binding</keyword>
<dbReference type="GO" id="GO:0047850">
    <property type="term" value="F:diaminopimelate dehydrogenase activity"/>
    <property type="evidence" value="ECO:0007669"/>
    <property type="project" value="UniProtKB-UniRule"/>
</dbReference>
<organism evidence="17 18">
    <name type="scientific">Phocaeicola plebeius CAG:211</name>
    <dbReference type="NCBI Taxonomy" id="1263052"/>
    <lineage>
        <taxon>Bacteria</taxon>
        <taxon>Pseudomonadati</taxon>
        <taxon>Bacteroidota</taxon>
        <taxon>Bacteroidia</taxon>
        <taxon>Bacteroidales</taxon>
        <taxon>Bacteroidaceae</taxon>
        <taxon>Phocaeicola</taxon>
    </lineage>
</organism>
<dbReference type="Pfam" id="PF01408">
    <property type="entry name" value="GFO_IDH_MocA"/>
    <property type="match status" value="1"/>
</dbReference>
<dbReference type="InterPro" id="IPR032094">
    <property type="entry name" value="Meso-DAP_DH_C"/>
</dbReference>
<dbReference type="InterPro" id="IPR036291">
    <property type="entry name" value="NAD(P)-bd_dom_sf"/>
</dbReference>
<feature type="binding site" evidence="14">
    <location>
        <begin position="169"/>
        <end position="173"/>
    </location>
    <ligand>
        <name>NADP(+)</name>
        <dbReference type="ChEBI" id="CHEBI:58349"/>
    </ligand>
</feature>
<dbReference type="AlphaFoldDB" id="R5W667"/>
<evidence type="ECO:0000256" key="13">
    <source>
        <dbReference type="PIRNR" id="PIRNR025648"/>
    </source>
</evidence>
<feature type="binding site" evidence="14">
    <location>
        <position position="277"/>
    </location>
    <ligand>
        <name>substrate</name>
    </ligand>
</feature>
<evidence type="ECO:0000256" key="14">
    <source>
        <dbReference type="PIRSR" id="PIRSR025648-1"/>
    </source>
</evidence>
<keyword evidence="10 13" id="KW-0457">Lysine biosynthesis</keyword>
<dbReference type="UniPathway" id="UPA00034">
    <property type="reaction ID" value="UER00026"/>
</dbReference>
<keyword evidence="7 13" id="KW-0521">NADP</keyword>
<evidence type="ECO:0000256" key="6">
    <source>
        <dbReference type="ARBA" id="ARBA00022605"/>
    </source>
</evidence>
<dbReference type="Gene3D" id="3.40.50.720">
    <property type="entry name" value="NAD(P)-binding Rossmann-like Domain"/>
    <property type="match status" value="1"/>
</dbReference>
<dbReference type="GO" id="GO:0019877">
    <property type="term" value="P:diaminopimelate biosynthetic process"/>
    <property type="evidence" value="ECO:0007669"/>
    <property type="project" value="UniProtKB-UniRule"/>
</dbReference>
<dbReference type="Proteomes" id="UP000018372">
    <property type="component" value="Unassembled WGS sequence"/>
</dbReference>
<dbReference type="GO" id="GO:0000166">
    <property type="term" value="F:nucleotide binding"/>
    <property type="evidence" value="ECO:0007669"/>
    <property type="project" value="UniProtKB-KW"/>
</dbReference>
<evidence type="ECO:0000256" key="8">
    <source>
        <dbReference type="ARBA" id="ARBA00022915"/>
    </source>
</evidence>
<feature type="domain" description="Meso-diaminopimelate D-dehydrogenase C-terminal" evidence="16">
    <location>
        <begin position="170"/>
        <end position="228"/>
    </location>
</feature>
<comment type="subunit">
    <text evidence="3 13">Homodimer.</text>
</comment>
<dbReference type="SUPFAM" id="SSF55347">
    <property type="entry name" value="Glyceraldehyde-3-phosphate dehydrogenase-like, C-terminal domain"/>
    <property type="match status" value="1"/>
</dbReference>
<feature type="binding site" evidence="14">
    <location>
        <begin position="61"/>
        <end position="64"/>
    </location>
    <ligand>
        <name>NADP(+)</name>
        <dbReference type="ChEBI" id="CHEBI:58349"/>
    </ligand>
</feature>
<feature type="binding site" evidence="14">
    <location>
        <position position="303"/>
    </location>
    <ligand>
        <name>substrate</name>
    </ligand>
</feature>
<dbReference type="PANTHER" id="PTHR31873">
    <property type="entry name" value="L-ASPARTATE DEHYDROGENASE-RELATED"/>
    <property type="match status" value="1"/>
</dbReference>
<evidence type="ECO:0000259" key="16">
    <source>
        <dbReference type="Pfam" id="PF16654"/>
    </source>
</evidence>